<sequence length="201" mass="21906">MDYQASLDRAIDELPDLGGSDERLQVPDPTAQKDGAFTRLTNLSAIADALSRDPEHVHSNIQRELGTAGQYENGVARYNGNFRADDFQAAIDAYVASYVTCSECGLPDTRLVTEDRTPMLRCEACGAFRPVAKQTSTTQRRTETVEEGTTYEVEIVGTGRKGDGVAERGDYTIFVPGAQEGDTVRAYIENVSGNLAFARQV</sequence>
<proteinExistence type="inferred from homology"/>
<dbReference type="InterPro" id="IPR002792">
    <property type="entry name" value="TRAM_dom"/>
</dbReference>
<dbReference type="PANTHER" id="PTHR23001">
    <property type="entry name" value="EUKARYOTIC TRANSLATION INITIATION FACTOR"/>
    <property type="match status" value="1"/>
</dbReference>
<dbReference type="Pfam" id="PF01938">
    <property type="entry name" value="TRAM"/>
    <property type="match status" value="1"/>
</dbReference>
<dbReference type="SMART" id="SM00653">
    <property type="entry name" value="eIF2B_5"/>
    <property type="match status" value="1"/>
</dbReference>
<dbReference type="Gene3D" id="2.40.50.140">
    <property type="entry name" value="Nucleic acid-binding proteins"/>
    <property type="match status" value="1"/>
</dbReference>
<evidence type="ECO:0000313" key="6">
    <source>
        <dbReference type="Proteomes" id="UP000199079"/>
    </source>
</evidence>
<dbReference type="Pfam" id="PF01873">
    <property type="entry name" value="eIF-5_eIF-2B"/>
    <property type="match status" value="1"/>
</dbReference>
<evidence type="ECO:0000256" key="3">
    <source>
        <dbReference type="ARBA" id="ARBA00022917"/>
    </source>
</evidence>
<organism evidence="5 6">
    <name type="scientific">Halopenitus persicus</name>
    <dbReference type="NCBI Taxonomy" id="1048396"/>
    <lineage>
        <taxon>Archaea</taxon>
        <taxon>Methanobacteriati</taxon>
        <taxon>Methanobacteriota</taxon>
        <taxon>Stenosarchaea group</taxon>
        <taxon>Halobacteria</taxon>
        <taxon>Halobacteriales</taxon>
        <taxon>Haloferacaceae</taxon>
        <taxon>Halopenitus</taxon>
    </lineage>
</organism>
<reference evidence="6" key="1">
    <citation type="submission" date="2016-10" db="EMBL/GenBank/DDBJ databases">
        <authorList>
            <person name="Varghese N."/>
            <person name="Submissions S."/>
        </authorList>
    </citation>
    <scope>NUCLEOTIDE SEQUENCE [LARGE SCALE GENOMIC DNA]</scope>
    <source>
        <strain evidence="6">DC30,IBRC 10041,KCTC 4046</strain>
    </source>
</reference>
<dbReference type="RefSeq" id="WP_021072523.1">
    <property type="nucleotide sequence ID" value="NZ_FNPC01000002.1"/>
</dbReference>
<dbReference type="SUPFAM" id="SSF50249">
    <property type="entry name" value="Nucleic acid-binding proteins"/>
    <property type="match status" value="1"/>
</dbReference>
<dbReference type="InterPro" id="IPR016190">
    <property type="entry name" value="Transl_init_fac_IF2/IF5_Zn-bd"/>
</dbReference>
<name>A0A1H3G913_9EURY</name>
<evidence type="ECO:0000256" key="2">
    <source>
        <dbReference type="ARBA" id="ARBA00022540"/>
    </source>
</evidence>
<dbReference type="AlphaFoldDB" id="A0A1H3G913"/>
<dbReference type="InterPro" id="IPR016189">
    <property type="entry name" value="Transl_init_fac_IF2/IF5_N"/>
</dbReference>
<keyword evidence="2 5" id="KW-0396">Initiation factor</keyword>
<dbReference type="NCBIfam" id="NF008993">
    <property type="entry name" value="PRK12336.1"/>
    <property type="match status" value="1"/>
</dbReference>
<feature type="domain" description="TRAM" evidence="4">
    <location>
        <begin position="144"/>
        <end position="201"/>
    </location>
</feature>
<protein>
    <submittedName>
        <fullName evidence="5">Translation initiation factor 2 subunit 2</fullName>
    </submittedName>
</protein>
<dbReference type="EMBL" id="FNPC01000002">
    <property type="protein sequence ID" value="SDX99128.1"/>
    <property type="molecule type" value="Genomic_DNA"/>
</dbReference>
<evidence type="ECO:0000259" key="4">
    <source>
        <dbReference type="PROSITE" id="PS50926"/>
    </source>
</evidence>
<dbReference type="InterPro" id="IPR012340">
    <property type="entry name" value="NA-bd_OB-fold"/>
</dbReference>
<keyword evidence="3" id="KW-0648">Protein biosynthesis</keyword>
<dbReference type="InterPro" id="IPR002735">
    <property type="entry name" value="Transl_init_fac_IF2/IF5_dom"/>
</dbReference>
<dbReference type="PROSITE" id="PS50926">
    <property type="entry name" value="TRAM"/>
    <property type="match status" value="1"/>
</dbReference>
<dbReference type="NCBIfam" id="NF003067">
    <property type="entry name" value="PRK03988.1"/>
    <property type="match status" value="1"/>
</dbReference>
<dbReference type="InterPro" id="IPR045196">
    <property type="entry name" value="IF2/IF5"/>
</dbReference>
<dbReference type="GO" id="GO:0003743">
    <property type="term" value="F:translation initiation factor activity"/>
    <property type="evidence" value="ECO:0007669"/>
    <property type="project" value="UniProtKB-KW"/>
</dbReference>
<dbReference type="Gene3D" id="3.30.30.170">
    <property type="match status" value="1"/>
</dbReference>
<dbReference type="PANTHER" id="PTHR23001:SF3">
    <property type="entry name" value="EUKARYOTIC TRANSLATION INITIATION FACTOR 2 SUBUNIT 2"/>
    <property type="match status" value="1"/>
</dbReference>
<dbReference type="OrthoDB" id="38099at2157"/>
<keyword evidence="6" id="KW-1185">Reference proteome</keyword>
<accession>A0A1H3G913</accession>
<dbReference type="GeneID" id="43838917"/>
<evidence type="ECO:0000256" key="1">
    <source>
        <dbReference type="ARBA" id="ARBA00010397"/>
    </source>
</evidence>
<evidence type="ECO:0000313" key="5">
    <source>
        <dbReference type="EMBL" id="SDX99128.1"/>
    </source>
</evidence>
<dbReference type="Proteomes" id="UP000199079">
    <property type="component" value="Unassembled WGS sequence"/>
</dbReference>
<dbReference type="SUPFAM" id="SSF100966">
    <property type="entry name" value="Translation initiation factor 2 beta, aIF2beta, N-terminal domain"/>
    <property type="match status" value="1"/>
</dbReference>
<dbReference type="SUPFAM" id="SSF75689">
    <property type="entry name" value="Zinc-binding domain of translation initiation factor 2 beta"/>
    <property type="match status" value="1"/>
</dbReference>
<comment type="similarity">
    <text evidence="1">Belongs to the eIF-2-beta/eIF-5 family.</text>
</comment>
<gene>
    <name evidence="5" type="ORF">SAMN05216564_102365</name>
</gene>